<proteinExistence type="predicted"/>
<sequence length="70" mass="8726">MASVSYDYRHQEYLWEHQEFLDRLEASRLRIQRTQRWHFLTGLVVSPFYKLFEQPYCLLKHVYSSVLRIF</sequence>
<evidence type="ECO:0000313" key="1">
    <source>
        <dbReference type="EMBL" id="AIF11280.1"/>
    </source>
</evidence>
<dbReference type="AlphaFoldDB" id="A0A075H894"/>
<organism evidence="1">
    <name type="scientific">uncultured marine thaumarchaeote KM3_51_E02</name>
    <dbReference type="NCBI Taxonomy" id="1456174"/>
    <lineage>
        <taxon>Archaea</taxon>
        <taxon>Nitrososphaerota</taxon>
        <taxon>environmental samples</taxon>
    </lineage>
</organism>
<accession>A0A075H894</accession>
<reference evidence="1" key="1">
    <citation type="journal article" date="2014" name="Genome Biol. Evol.">
        <title>Pangenome evidence for extensive interdomain horizontal transfer affecting lineage core and shell genes in uncultured planktonic thaumarchaeota and euryarchaeota.</title>
        <authorList>
            <person name="Deschamps P."/>
            <person name="Zivanovic Y."/>
            <person name="Moreira D."/>
            <person name="Rodriguez-Valera F."/>
            <person name="Lopez-Garcia P."/>
        </authorList>
    </citation>
    <scope>NUCLEOTIDE SEQUENCE</scope>
</reference>
<name>A0A075H894_9ARCH</name>
<protein>
    <submittedName>
        <fullName evidence="1">Uncharacterized protein</fullName>
    </submittedName>
</protein>
<dbReference type="EMBL" id="KF900913">
    <property type="protein sequence ID" value="AIF11280.1"/>
    <property type="molecule type" value="Genomic_DNA"/>
</dbReference>